<dbReference type="Proteomes" id="UP000703661">
    <property type="component" value="Unassembled WGS sequence"/>
</dbReference>
<comment type="caution">
    <text evidence="1">The sequence shown here is derived from an EMBL/GenBank/DDBJ whole genome shotgun (WGS) entry which is preliminary data.</text>
</comment>
<evidence type="ECO:0000313" key="2">
    <source>
        <dbReference type="Proteomes" id="UP000703661"/>
    </source>
</evidence>
<organism evidence="1 2">
    <name type="scientific">Entomortierella chlamydospora</name>
    <dbReference type="NCBI Taxonomy" id="101097"/>
    <lineage>
        <taxon>Eukaryota</taxon>
        <taxon>Fungi</taxon>
        <taxon>Fungi incertae sedis</taxon>
        <taxon>Mucoromycota</taxon>
        <taxon>Mortierellomycotina</taxon>
        <taxon>Mortierellomycetes</taxon>
        <taxon>Mortierellales</taxon>
        <taxon>Mortierellaceae</taxon>
        <taxon>Entomortierella</taxon>
    </lineage>
</organism>
<proteinExistence type="predicted"/>
<sequence>MELVFHPLLLPHLKHTSALLALPPSAILAAASTDKSVWTNKLLQDWDNGWDVNSYGEPLDVNTAWNGKPCVEFSLTKPVAPVTRKYQLLHITYL</sequence>
<evidence type="ECO:0000313" key="1">
    <source>
        <dbReference type="EMBL" id="KAG0007536.1"/>
    </source>
</evidence>
<name>A0A9P6SVZ4_9FUNG</name>
<keyword evidence="2" id="KW-1185">Reference proteome</keyword>
<gene>
    <name evidence="1" type="ORF">BGZ80_004552</name>
</gene>
<dbReference type="EMBL" id="JAAAID010002309">
    <property type="protein sequence ID" value="KAG0007536.1"/>
    <property type="molecule type" value="Genomic_DNA"/>
</dbReference>
<protein>
    <submittedName>
        <fullName evidence="1">Uncharacterized protein</fullName>
    </submittedName>
</protein>
<accession>A0A9P6SVZ4</accession>
<dbReference type="AlphaFoldDB" id="A0A9P6SVZ4"/>
<reference evidence="1" key="1">
    <citation type="journal article" date="2020" name="Fungal Divers.">
        <title>Resolving the Mortierellaceae phylogeny through synthesis of multi-gene phylogenetics and phylogenomics.</title>
        <authorList>
            <person name="Vandepol N."/>
            <person name="Liber J."/>
            <person name="Desiro A."/>
            <person name="Na H."/>
            <person name="Kennedy M."/>
            <person name="Barry K."/>
            <person name="Grigoriev I.V."/>
            <person name="Miller A.N."/>
            <person name="O'Donnell K."/>
            <person name="Stajich J.E."/>
            <person name="Bonito G."/>
        </authorList>
    </citation>
    <scope>NUCLEOTIDE SEQUENCE</scope>
    <source>
        <strain evidence="1">NRRL 2769</strain>
    </source>
</reference>